<feature type="region of interest" description="Disordered" evidence="1">
    <location>
        <begin position="1"/>
        <end position="38"/>
    </location>
</feature>
<proteinExistence type="predicted"/>
<feature type="compositionally biased region" description="Low complexity" evidence="1">
    <location>
        <begin position="74"/>
        <end position="86"/>
    </location>
</feature>
<protein>
    <submittedName>
        <fullName evidence="2">Uncharacterized protein</fullName>
    </submittedName>
</protein>
<evidence type="ECO:0000256" key="1">
    <source>
        <dbReference type="SAM" id="MobiDB-lite"/>
    </source>
</evidence>
<dbReference type="AlphaFoldDB" id="A0A4C1SE54"/>
<evidence type="ECO:0000313" key="2">
    <source>
        <dbReference type="EMBL" id="GBO99389.1"/>
    </source>
</evidence>
<feature type="compositionally biased region" description="Low complexity" evidence="1">
    <location>
        <begin position="1"/>
        <end position="18"/>
    </location>
</feature>
<accession>A0A4C1SE54</accession>
<feature type="region of interest" description="Disordered" evidence="1">
    <location>
        <begin position="57"/>
        <end position="100"/>
    </location>
</feature>
<dbReference type="EMBL" id="BGZK01006549">
    <property type="protein sequence ID" value="GBO99389.1"/>
    <property type="molecule type" value="Genomic_DNA"/>
</dbReference>
<keyword evidence="3" id="KW-1185">Reference proteome</keyword>
<evidence type="ECO:0000313" key="3">
    <source>
        <dbReference type="Proteomes" id="UP000299102"/>
    </source>
</evidence>
<dbReference type="Proteomes" id="UP000299102">
    <property type="component" value="Unassembled WGS sequence"/>
</dbReference>
<reference evidence="2 3" key="1">
    <citation type="journal article" date="2019" name="Commun. Biol.">
        <title>The bagworm genome reveals a unique fibroin gene that provides high tensile strength.</title>
        <authorList>
            <person name="Kono N."/>
            <person name="Nakamura H."/>
            <person name="Ohtoshi R."/>
            <person name="Tomita M."/>
            <person name="Numata K."/>
            <person name="Arakawa K."/>
        </authorList>
    </citation>
    <scope>NUCLEOTIDE SEQUENCE [LARGE SCALE GENOMIC DNA]</scope>
</reference>
<organism evidence="2 3">
    <name type="scientific">Eumeta variegata</name>
    <name type="common">Bagworm moth</name>
    <name type="synonym">Eumeta japonica</name>
    <dbReference type="NCBI Taxonomy" id="151549"/>
    <lineage>
        <taxon>Eukaryota</taxon>
        <taxon>Metazoa</taxon>
        <taxon>Ecdysozoa</taxon>
        <taxon>Arthropoda</taxon>
        <taxon>Hexapoda</taxon>
        <taxon>Insecta</taxon>
        <taxon>Pterygota</taxon>
        <taxon>Neoptera</taxon>
        <taxon>Endopterygota</taxon>
        <taxon>Lepidoptera</taxon>
        <taxon>Glossata</taxon>
        <taxon>Ditrysia</taxon>
        <taxon>Tineoidea</taxon>
        <taxon>Psychidae</taxon>
        <taxon>Oiketicinae</taxon>
        <taxon>Eumeta</taxon>
    </lineage>
</organism>
<comment type="caution">
    <text evidence="2">The sequence shown here is derived from an EMBL/GenBank/DDBJ whole genome shotgun (WGS) entry which is preliminary data.</text>
</comment>
<name>A0A4C1SE54_EUMVA</name>
<sequence length="100" mass="11611">MQQHQEQQLLQQQQQQQHANRHRQHHDQQQLPQTRNKRLEKLNKLKLREIQSLALEGGDTGRGYCSCDDQWNGSTSSASSPASVSPRHFKIKLNSNRNSQ</sequence>
<gene>
    <name evidence="2" type="ORF">EVAR_71751_1</name>
</gene>